<evidence type="ECO:0000313" key="3">
    <source>
        <dbReference type="EMBL" id="KAK9818703.1"/>
    </source>
</evidence>
<comment type="pathway">
    <text evidence="1">Protein modification; protein ubiquitination.</text>
</comment>
<dbReference type="EMBL" id="JALJOS010000057">
    <property type="protein sequence ID" value="KAK9818703.1"/>
    <property type="molecule type" value="Genomic_DNA"/>
</dbReference>
<evidence type="ECO:0000256" key="1">
    <source>
        <dbReference type="ARBA" id="ARBA00004906"/>
    </source>
</evidence>
<dbReference type="InterPro" id="IPR003131">
    <property type="entry name" value="T1-type_BTB"/>
</dbReference>
<sequence>MLQGGPASEAGNGLDALLEDCGSRVLLSVGGARFETSLPTLRAVPDSELAKSFGGNWKTFRNNSETVLIDRRGDLFCHILEYLRARRRSQTYTLPVLPADQLENLGKEAEVYGLARLVELTSEFRATQARSEPHGALHDHERRHENVRAPPNVQNCVRLQAFTYCAGTKDYRFQKITDESARAFLKHFLRVGQVVNVWVQSSNRYARVQLDSASSKAMAISWNTIIMERNGHYMRVHDFDHEAAEDGH</sequence>
<comment type="caution">
    <text evidence="3">The sequence shown here is derived from an EMBL/GenBank/DDBJ whole genome shotgun (WGS) entry which is preliminary data.</text>
</comment>
<dbReference type="SMART" id="SM00225">
    <property type="entry name" value="BTB"/>
    <property type="match status" value="1"/>
</dbReference>
<dbReference type="InterPro" id="IPR000210">
    <property type="entry name" value="BTB/POZ_dom"/>
</dbReference>
<dbReference type="SUPFAM" id="SSF54695">
    <property type="entry name" value="POZ domain"/>
    <property type="match status" value="1"/>
</dbReference>
<reference evidence="3 4" key="1">
    <citation type="journal article" date="2024" name="Nat. Commun.">
        <title>Phylogenomics reveals the evolutionary origins of lichenization in chlorophyte algae.</title>
        <authorList>
            <person name="Puginier C."/>
            <person name="Libourel C."/>
            <person name="Otte J."/>
            <person name="Skaloud P."/>
            <person name="Haon M."/>
            <person name="Grisel S."/>
            <person name="Petersen M."/>
            <person name="Berrin J.G."/>
            <person name="Delaux P.M."/>
            <person name="Dal Grande F."/>
            <person name="Keller J."/>
        </authorList>
    </citation>
    <scope>NUCLEOTIDE SEQUENCE [LARGE SCALE GENOMIC DNA]</scope>
    <source>
        <strain evidence="3 4">SAG 2145</strain>
    </source>
</reference>
<dbReference type="PANTHER" id="PTHR14499">
    <property type="entry name" value="POTASSIUM CHANNEL TETRAMERIZATION DOMAIN-CONTAINING"/>
    <property type="match status" value="1"/>
</dbReference>
<dbReference type="Proteomes" id="UP001438707">
    <property type="component" value="Unassembled WGS sequence"/>
</dbReference>
<name>A0AAW1Q8P3_9CHLO</name>
<dbReference type="Pfam" id="PF02214">
    <property type="entry name" value="BTB_2"/>
    <property type="match status" value="1"/>
</dbReference>
<protein>
    <recommendedName>
        <fullName evidence="2">BTB domain-containing protein</fullName>
    </recommendedName>
</protein>
<proteinExistence type="predicted"/>
<organism evidence="3 4">
    <name type="scientific">Apatococcus lobatus</name>
    <dbReference type="NCBI Taxonomy" id="904363"/>
    <lineage>
        <taxon>Eukaryota</taxon>
        <taxon>Viridiplantae</taxon>
        <taxon>Chlorophyta</taxon>
        <taxon>core chlorophytes</taxon>
        <taxon>Trebouxiophyceae</taxon>
        <taxon>Chlorellales</taxon>
        <taxon>Chlorellaceae</taxon>
        <taxon>Apatococcus</taxon>
    </lineage>
</organism>
<keyword evidence="4" id="KW-1185">Reference proteome</keyword>
<dbReference type="CDD" id="cd18316">
    <property type="entry name" value="BTB_POZ_KCTD-like"/>
    <property type="match status" value="1"/>
</dbReference>
<gene>
    <name evidence="3" type="ORF">WJX74_010284</name>
</gene>
<dbReference type="Gene3D" id="3.30.710.10">
    <property type="entry name" value="Potassium Channel Kv1.1, Chain A"/>
    <property type="match status" value="1"/>
</dbReference>
<feature type="domain" description="BTB" evidence="2">
    <location>
        <begin position="23"/>
        <end position="129"/>
    </location>
</feature>
<evidence type="ECO:0000313" key="4">
    <source>
        <dbReference type="Proteomes" id="UP001438707"/>
    </source>
</evidence>
<accession>A0AAW1Q8P3</accession>
<dbReference type="PANTHER" id="PTHR14499:SF136">
    <property type="entry name" value="GH08630P"/>
    <property type="match status" value="1"/>
</dbReference>
<dbReference type="GO" id="GO:0051260">
    <property type="term" value="P:protein homooligomerization"/>
    <property type="evidence" value="ECO:0007669"/>
    <property type="project" value="InterPro"/>
</dbReference>
<dbReference type="AlphaFoldDB" id="A0AAW1Q8P3"/>
<evidence type="ECO:0000259" key="2">
    <source>
        <dbReference type="SMART" id="SM00225"/>
    </source>
</evidence>
<dbReference type="InterPro" id="IPR011333">
    <property type="entry name" value="SKP1/BTB/POZ_sf"/>
</dbReference>